<gene>
    <name evidence="2" type="ORF">BU26DRAFT_516828</name>
</gene>
<keyword evidence="1" id="KW-0479">Metal-binding</keyword>
<evidence type="ECO:0000313" key="3">
    <source>
        <dbReference type="Proteomes" id="UP000800094"/>
    </source>
</evidence>
<dbReference type="GO" id="GO:0020037">
    <property type="term" value="F:heme binding"/>
    <property type="evidence" value="ECO:0007669"/>
    <property type="project" value="InterPro"/>
</dbReference>
<dbReference type="Pfam" id="PF00067">
    <property type="entry name" value="p450"/>
    <property type="match status" value="1"/>
</dbReference>
<evidence type="ECO:0000256" key="1">
    <source>
        <dbReference type="PIRSR" id="PIRSR602401-1"/>
    </source>
</evidence>
<protein>
    <submittedName>
        <fullName evidence="2">Putative cytochrome P450</fullName>
    </submittedName>
</protein>
<comment type="cofactor">
    <cofactor evidence="1">
        <name>heme</name>
        <dbReference type="ChEBI" id="CHEBI:30413"/>
    </cofactor>
</comment>
<dbReference type="InterPro" id="IPR002401">
    <property type="entry name" value="Cyt_P450_E_grp-I"/>
</dbReference>
<dbReference type="Proteomes" id="UP000800094">
    <property type="component" value="Unassembled WGS sequence"/>
</dbReference>
<dbReference type="PRINTS" id="PR00463">
    <property type="entry name" value="EP450I"/>
</dbReference>
<dbReference type="PANTHER" id="PTHR24305">
    <property type="entry name" value="CYTOCHROME P450"/>
    <property type="match status" value="1"/>
</dbReference>
<dbReference type="GO" id="GO:0004497">
    <property type="term" value="F:monooxygenase activity"/>
    <property type="evidence" value="ECO:0007669"/>
    <property type="project" value="InterPro"/>
</dbReference>
<dbReference type="SUPFAM" id="SSF48264">
    <property type="entry name" value="Cytochrome P450"/>
    <property type="match status" value="1"/>
</dbReference>
<keyword evidence="3" id="KW-1185">Reference proteome</keyword>
<dbReference type="GeneID" id="54581758"/>
<name>A0A6A6IRI5_9PLEO</name>
<dbReference type="OrthoDB" id="1470350at2759"/>
<dbReference type="InterPro" id="IPR036396">
    <property type="entry name" value="Cyt_P450_sf"/>
</dbReference>
<evidence type="ECO:0000313" key="2">
    <source>
        <dbReference type="EMBL" id="KAF2252133.1"/>
    </source>
</evidence>
<dbReference type="PANTHER" id="PTHR24305:SF223">
    <property type="entry name" value="CYTOCHROME P450-DIT2"/>
    <property type="match status" value="1"/>
</dbReference>
<keyword evidence="1" id="KW-0408">Iron</keyword>
<dbReference type="CDD" id="cd11070">
    <property type="entry name" value="CYP56-like"/>
    <property type="match status" value="1"/>
</dbReference>
<dbReference type="RefSeq" id="XP_033687137.1">
    <property type="nucleotide sequence ID" value="XM_033828428.1"/>
</dbReference>
<proteinExistence type="predicted"/>
<reference evidence="2" key="1">
    <citation type="journal article" date="2020" name="Stud. Mycol.">
        <title>101 Dothideomycetes genomes: a test case for predicting lifestyles and emergence of pathogens.</title>
        <authorList>
            <person name="Haridas S."/>
            <person name="Albert R."/>
            <person name="Binder M."/>
            <person name="Bloem J."/>
            <person name="Labutti K."/>
            <person name="Salamov A."/>
            <person name="Andreopoulos B."/>
            <person name="Baker S."/>
            <person name="Barry K."/>
            <person name="Bills G."/>
            <person name="Bluhm B."/>
            <person name="Cannon C."/>
            <person name="Castanera R."/>
            <person name="Culley D."/>
            <person name="Daum C."/>
            <person name="Ezra D."/>
            <person name="Gonzalez J."/>
            <person name="Henrissat B."/>
            <person name="Kuo A."/>
            <person name="Liang C."/>
            <person name="Lipzen A."/>
            <person name="Lutzoni F."/>
            <person name="Magnuson J."/>
            <person name="Mondo S."/>
            <person name="Nolan M."/>
            <person name="Ohm R."/>
            <person name="Pangilinan J."/>
            <person name="Park H.-J."/>
            <person name="Ramirez L."/>
            <person name="Alfaro M."/>
            <person name="Sun H."/>
            <person name="Tritt A."/>
            <person name="Yoshinaga Y."/>
            <person name="Zwiers L.-H."/>
            <person name="Turgeon B."/>
            <person name="Goodwin S."/>
            <person name="Spatafora J."/>
            <person name="Crous P."/>
            <person name="Grigoriev I."/>
        </authorList>
    </citation>
    <scope>NUCLEOTIDE SEQUENCE</scope>
    <source>
        <strain evidence="2">CBS 122368</strain>
    </source>
</reference>
<dbReference type="InterPro" id="IPR001128">
    <property type="entry name" value="Cyt_P450"/>
</dbReference>
<keyword evidence="1" id="KW-0349">Heme</keyword>
<dbReference type="GO" id="GO:0016705">
    <property type="term" value="F:oxidoreductase activity, acting on paired donors, with incorporation or reduction of molecular oxygen"/>
    <property type="evidence" value="ECO:0007669"/>
    <property type="project" value="InterPro"/>
</dbReference>
<dbReference type="GO" id="GO:0005506">
    <property type="term" value="F:iron ion binding"/>
    <property type="evidence" value="ECO:0007669"/>
    <property type="project" value="InterPro"/>
</dbReference>
<dbReference type="InterPro" id="IPR050121">
    <property type="entry name" value="Cytochrome_P450_monoxygenase"/>
</dbReference>
<dbReference type="AlphaFoldDB" id="A0A6A6IRI5"/>
<dbReference type="PRINTS" id="PR00385">
    <property type="entry name" value="P450"/>
</dbReference>
<accession>A0A6A6IRI5</accession>
<dbReference type="Gene3D" id="1.10.630.10">
    <property type="entry name" value="Cytochrome P450"/>
    <property type="match status" value="1"/>
</dbReference>
<organism evidence="2 3">
    <name type="scientific">Trematosphaeria pertusa</name>
    <dbReference type="NCBI Taxonomy" id="390896"/>
    <lineage>
        <taxon>Eukaryota</taxon>
        <taxon>Fungi</taxon>
        <taxon>Dikarya</taxon>
        <taxon>Ascomycota</taxon>
        <taxon>Pezizomycotina</taxon>
        <taxon>Dothideomycetes</taxon>
        <taxon>Pleosporomycetidae</taxon>
        <taxon>Pleosporales</taxon>
        <taxon>Massarineae</taxon>
        <taxon>Trematosphaeriaceae</taxon>
        <taxon>Trematosphaeria</taxon>
    </lineage>
</organism>
<dbReference type="EMBL" id="ML987192">
    <property type="protein sequence ID" value="KAF2252133.1"/>
    <property type="molecule type" value="Genomic_DNA"/>
</dbReference>
<sequence length="555" mass="63352">MWTYVLLAPFSLFFAYRACNLLRNYLAARRYSVPIILLPVSFEDAWWIPLRPLFSWVERLPFNLGSWYIFTTMGWPTEDEYRTVSRLGETFVLCSPTRNTIATCYPPALQKVFGEHKNWPQPESQSQMFAFYGQNVSSTNGAEWQRHRKITARAFSEATCREAWQETVRRVKSVDFERESERTLGRVRTTFDLLAMQVLANVGFGQDIELTSVPPGHRESLMGSLGFILEHVMLTLVFNSLKAPDIMLPGILKRLKVSVAEFRLYMKEAVLRHMQASKTKTDQPGRTSLLEAMVKANEAEKQQLQKTTSRPSYLTESELYGNIFVFNLAGYETTASTLTFALPYLAAHPETQDWVIEEVDRYYVQRSTDDEYENTYPKLVRCLAVMHETLRLASPAPLLVRSPNEPTELPVSTSDGPTTVTVDPGTLVGGNFYGAHLSSRWGPDAETFDPKRFVSISSAGEERVAVPEGPMYCPWIFGTRVCPGKKFSQVEFVALIAQIMSEWKIDVLRLEGEDEQVARGRLMGVLKEKYFNISTHLKRPEDAGVRFVRRRRAHV</sequence>
<feature type="binding site" description="axial binding residue" evidence="1">
    <location>
        <position position="482"/>
    </location>
    <ligand>
        <name>heme</name>
        <dbReference type="ChEBI" id="CHEBI:30413"/>
    </ligand>
    <ligandPart>
        <name>Fe</name>
        <dbReference type="ChEBI" id="CHEBI:18248"/>
    </ligandPart>
</feature>